<accession>A0A2P7YVA8</accession>
<proteinExistence type="predicted"/>
<keyword evidence="3" id="KW-1185">Reference proteome</keyword>
<dbReference type="OrthoDB" id="4086586at2759"/>
<organism evidence="2 3">
    <name type="scientific">Candidozyma pseudohaemuli</name>
    <dbReference type="NCBI Taxonomy" id="418784"/>
    <lineage>
        <taxon>Eukaryota</taxon>
        <taxon>Fungi</taxon>
        <taxon>Dikarya</taxon>
        <taxon>Ascomycota</taxon>
        <taxon>Saccharomycotina</taxon>
        <taxon>Pichiomycetes</taxon>
        <taxon>Metschnikowiaceae</taxon>
        <taxon>Candidozyma</taxon>
    </lineage>
</organism>
<feature type="compositionally biased region" description="Acidic residues" evidence="1">
    <location>
        <begin position="203"/>
        <end position="215"/>
    </location>
</feature>
<feature type="compositionally biased region" description="Low complexity" evidence="1">
    <location>
        <begin position="386"/>
        <end position="399"/>
    </location>
</feature>
<evidence type="ECO:0000313" key="3">
    <source>
        <dbReference type="Proteomes" id="UP000241107"/>
    </source>
</evidence>
<feature type="compositionally biased region" description="Polar residues" evidence="1">
    <location>
        <begin position="265"/>
        <end position="282"/>
    </location>
</feature>
<feature type="compositionally biased region" description="Basic and acidic residues" evidence="1">
    <location>
        <begin position="368"/>
        <end position="383"/>
    </location>
</feature>
<evidence type="ECO:0000256" key="1">
    <source>
        <dbReference type="SAM" id="MobiDB-lite"/>
    </source>
</evidence>
<gene>
    <name evidence="2" type="ORF">C7M61_001719</name>
</gene>
<sequence>MSSPSRLVIDPLIYSYPDSSGSLEKKKNNDSLPPASKLLLNAQSTAPPTTGWTPLVLKTLSGEMISHNSTPNTKVLPGFYRQATASGSAPSNDMDFPVLNLTPFLTHNLNFLNNQNSAGNPSSNVNFTPFYDKSMHLTDFFIDSPLRPSPLKAVETITPSRFAMSAERKSLSSRLDAATSTKRSIGQIDTPARHPFKKYDSQVDNDSETDNEDENKDDKPYEDNFVTPSKKNVLKETSGNLLNKTPLNQTPLASKKNKNAYHTPAKTTQMSSPSTVIMSSVNKLPEEDGSKARIVPPSPTPNKERVESTTAVNSEPVMGIFSERKQKPKAEASKPAAKKNTKKNQAGTSKFQIVFTDVHTLMNSKKKKEPETRSKKQQQERNQPKRTGSQRLSQRTQRTTRQDAHQHQFKQGLPPIQQHQHLQQQPPPTYAFQHTSSSLSASQDYNSTMNSSREFSMLGVNSSQNTTGANLNFSSTEHTSFELNNAGMASTPNRKYLLDNSFDKASPQAINQMTSSFHQVQVNHQDGMPPPKHLTLQHAAQQALRHPDQSHNPQMGMNMVMSTPQHSSINNNAFMTEESPSNREPMALLYQHLHQYEQVMQPGEGESGHK</sequence>
<name>A0A2P7YVA8_9ASCO</name>
<dbReference type="RefSeq" id="XP_024714998.1">
    <property type="nucleotide sequence ID" value="XM_024857118.1"/>
</dbReference>
<feature type="region of interest" description="Disordered" evidence="1">
    <location>
        <begin position="172"/>
        <end position="450"/>
    </location>
</feature>
<protein>
    <submittedName>
        <fullName evidence="2">Uncharacterized protein</fullName>
    </submittedName>
</protein>
<feature type="compositionally biased region" description="Polar residues" evidence="1">
    <location>
        <begin position="432"/>
        <end position="450"/>
    </location>
</feature>
<feature type="compositionally biased region" description="Low complexity" evidence="1">
    <location>
        <begin position="411"/>
        <end position="424"/>
    </location>
</feature>
<comment type="caution">
    <text evidence="2">The sequence shown here is derived from an EMBL/GenBank/DDBJ whole genome shotgun (WGS) entry which is preliminary data.</text>
</comment>
<dbReference type="VEuPathDB" id="FungiDB:C7M61_001719"/>
<dbReference type="AlphaFoldDB" id="A0A2P7YVA8"/>
<dbReference type="EMBL" id="PYFQ01000002">
    <property type="protein sequence ID" value="PSK39908.1"/>
    <property type="molecule type" value="Genomic_DNA"/>
</dbReference>
<evidence type="ECO:0000313" key="2">
    <source>
        <dbReference type="EMBL" id="PSK39908.1"/>
    </source>
</evidence>
<reference evidence="2 3" key="1">
    <citation type="submission" date="2018-03" db="EMBL/GenBank/DDBJ databases">
        <title>Candida pseudohaemulonii genome assembly and annotation.</title>
        <authorList>
            <person name="Munoz J.F."/>
            <person name="Gade L.G."/>
            <person name="Chow N.A."/>
            <person name="Litvintseva A.P."/>
            <person name="Loparev V.N."/>
            <person name="Cuomo C.A."/>
        </authorList>
    </citation>
    <scope>NUCLEOTIDE SEQUENCE [LARGE SCALE GENOMIC DNA]</scope>
    <source>
        <strain evidence="2 3">B12108</strain>
    </source>
</reference>
<dbReference type="Proteomes" id="UP000241107">
    <property type="component" value="Unassembled WGS sequence"/>
</dbReference>
<feature type="compositionally biased region" description="Basic and acidic residues" evidence="1">
    <location>
        <begin position="322"/>
        <end position="332"/>
    </location>
</feature>
<feature type="compositionally biased region" description="Polar residues" evidence="1">
    <location>
        <begin position="226"/>
        <end position="252"/>
    </location>
</feature>
<dbReference type="GeneID" id="36565109"/>